<dbReference type="GeneID" id="106126018"/>
<name>A0AAJ6ZTI0_PAPXU</name>
<dbReference type="RefSeq" id="XP_013178918.1">
    <property type="nucleotide sequence ID" value="XM_013323464.1"/>
</dbReference>
<keyword evidence="1" id="KW-0732">Signal</keyword>
<feature type="chain" id="PRO_5042553892" evidence="1">
    <location>
        <begin position="17"/>
        <end position="173"/>
    </location>
</feature>
<dbReference type="AlphaFoldDB" id="A0AAJ6ZTI0"/>
<organism evidence="2">
    <name type="scientific">Papilio xuthus</name>
    <name type="common">Asian swallowtail butterfly</name>
    <dbReference type="NCBI Taxonomy" id="66420"/>
    <lineage>
        <taxon>Eukaryota</taxon>
        <taxon>Metazoa</taxon>
        <taxon>Ecdysozoa</taxon>
        <taxon>Arthropoda</taxon>
        <taxon>Hexapoda</taxon>
        <taxon>Insecta</taxon>
        <taxon>Pterygota</taxon>
        <taxon>Neoptera</taxon>
        <taxon>Endopterygota</taxon>
        <taxon>Lepidoptera</taxon>
        <taxon>Glossata</taxon>
        <taxon>Ditrysia</taxon>
        <taxon>Papilionoidea</taxon>
        <taxon>Papilionidae</taxon>
        <taxon>Papilioninae</taxon>
        <taxon>Papilio</taxon>
    </lineage>
</organism>
<evidence type="ECO:0000256" key="1">
    <source>
        <dbReference type="SAM" id="SignalP"/>
    </source>
</evidence>
<evidence type="ECO:0000313" key="2">
    <source>
        <dbReference type="RefSeq" id="XP_013178918.1"/>
    </source>
</evidence>
<reference evidence="2" key="1">
    <citation type="submission" date="2025-08" db="UniProtKB">
        <authorList>
            <consortium name="RefSeq"/>
        </authorList>
    </citation>
    <scope>IDENTIFICATION</scope>
</reference>
<feature type="signal peptide" evidence="1">
    <location>
        <begin position="1"/>
        <end position="16"/>
    </location>
</feature>
<dbReference type="KEGG" id="pxu:106126018"/>
<gene>
    <name evidence="2" type="primary">LOC106126018</name>
</gene>
<dbReference type="Proteomes" id="UP000694872">
    <property type="component" value="Unplaced"/>
</dbReference>
<protein>
    <submittedName>
        <fullName evidence="2">Uncharacterized protein LOC106126018</fullName>
    </submittedName>
</protein>
<accession>A0AAJ6ZTI0</accession>
<proteinExistence type="predicted"/>
<sequence>MYKFILYGLLCVNVAAENYGLFTLKVTDLDTCKGPKRRDCSIITARMENGVNLFYDIDIKENVIPNRGKIVASANGKQLVRLQMKKPCDHLFMGPLFQSILNVTKDCIFIKGHYAFNIDLEKVAQKYYGGMFLYGDMTFKSVFYSDDCNFSCTVVSVTFTPRNTTSHTNLGIS</sequence>